<sequence>MSETNTHSLHMWPSVFNNFSKLTNKVGEVVYSSPYQIGSYEFRIWIYPGGNTEDDKDWIAMYLELCKPVSTPICIRFRLSILNHNKTKIVVANPKGLVKMVANSKKDNPRGVSKAMLRSDLMEQVLKFTDDQLIVLSEILAIDRPEFLNFLPKPCNHEEYVNNEKLSDVKIIMKGKTIHAHKILMSTYRVFAAMFEHNMKESTQNIIDVDDIEFDVMLELIRFIYTGKIHGMEMIAQDLLIAADKYDICELKDQCSKYLCCTLSIHNVLQLMNFANKYNDISLEKASFAYFLNHRKDVGKLHDFEKTLENLEEPLKTRLIVVLTNS</sequence>
<comment type="caution">
    <text evidence="1">The sequence shown here is derived from an EMBL/GenBank/DDBJ whole genome shotgun (WGS) entry which is preliminary data.</text>
</comment>
<dbReference type="Proteomes" id="UP001239111">
    <property type="component" value="Chromosome 2"/>
</dbReference>
<evidence type="ECO:0000313" key="2">
    <source>
        <dbReference type="Proteomes" id="UP001239111"/>
    </source>
</evidence>
<name>A0ACC2NVS9_9HYME</name>
<reference evidence="1" key="1">
    <citation type="submission" date="2023-04" db="EMBL/GenBank/DDBJ databases">
        <title>A chromosome-level genome assembly of the parasitoid wasp Eretmocerus hayati.</title>
        <authorList>
            <person name="Zhong Y."/>
            <person name="Liu S."/>
            <person name="Liu Y."/>
        </authorList>
    </citation>
    <scope>NUCLEOTIDE SEQUENCE</scope>
    <source>
        <strain evidence="1">ZJU_SS_LIU_2023</strain>
    </source>
</reference>
<proteinExistence type="predicted"/>
<accession>A0ACC2NVS9</accession>
<protein>
    <submittedName>
        <fullName evidence="1">Uncharacterized protein</fullName>
    </submittedName>
</protein>
<evidence type="ECO:0000313" key="1">
    <source>
        <dbReference type="EMBL" id="KAJ8675308.1"/>
    </source>
</evidence>
<dbReference type="EMBL" id="CM056742">
    <property type="protein sequence ID" value="KAJ8675308.1"/>
    <property type="molecule type" value="Genomic_DNA"/>
</dbReference>
<keyword evidence="2" id="KW-1185">Reference proteome</keyword>
<organism evidence="1 2">
    <name type="scientific">Eretmocerus hayati</name>
    <dbReference type="NCBI Taxonomy" id="131215"/>
    <lineage>
        <taxon>Eukaryota</taxon>
        <taxon>Metazoa</taxon>
        <taxon>Ecdysozoa</taxon>
        <taxon>Arthropoda</taxon>
        <taxon>Hexapoda</taxon>
        <taxon>Insecta</taxon>
        <taxon>Pterygota</taxon>
        <taxon>Neoptera</taxon>
        <taxon>Endopterygota</taxon>
        <taxon>Hymenoptera</taxon>
        <taxon>Apocrita</taxon>
        <taxon>Proctotrupomorpha</taxon>
        <taxon>Chalcidoidea</taxon>
        <taxon>Aphelinidae</taxon>
        <taxon>Aphelininae</taxon>
        <taxon>Eretmocerus</taxon>
    </lineage>
</organism>
<gene>
    <name evidence="1" type="ORF">QAD02_011094</name>
</gene>